<comment type="caution">
    <text evidence="2">The sequence shown here is derived from an EMBL/GenBank/DDBJ whole genome shotgun (WGS) entry which is preliminary data.</text>
</comment>
<dbReference type="OrthoDB" id="9806233at2"/>
<dbReference type="EMBL" id="QASA01000001">
    <property type="protein sequence ID" value="RDC62786.1"/>
    <property type="molecule type" value="Genomic_DNA"/>
</dbReference>
<keyword evidence="3" id="KW-1185">Reference proteome</keyword>
<evidence type="ECO:0000259" key="1">
    <source>
        <dbReference type="Pfam" id="PF06439"/>
    </source>
</evidence>
<name>A0A369QHT2_9BACT</name>
<evidence type="ECO:0000313" key="2">
    <source>
        <dbReference type="EMBL" id="RDC62786.1"/>
    </source>
</evidence>
<sequence>MKKFKFYFLALFILVNFKTTAQKAGKWIYLFDGKSAAPLRGYMLDGFPTEAWKIEDNALVAQTGVPNIDLVTKENFKNFELVLDWKVSEAGNSGVFFHVQEDSRHESGNGNSPNWLDNFEMQLLDDINFNDKAPIRSAGSLYDLIVPVNKKLKPVGEYNQSRLIVNNKHVEHWLNGAKVVEYEIDSPEMNKLISSSKFKDNPKFAKTTSGRIMLQHHGQKVWLKNIKVRTL</sequence>
<dbReference type="AlphaFoldDB" id="A0A369QHT2"/>
<proteinExistence type="predicted"/>
<organism evidence="2 3">
    <name type="scientific">Adhaeribacter pallidiroseus</name>
    <dbReference type="NCBI Taxonomy" id="2072847"/>
    <lineage>
        <taxon>Bacteria</taxon>
        <taxon>Pseudomonadati</taxon>
        <taxon>Bacteroidota</taxon>
        <taxon>Cytophagia</taxon>
        <taxon>Cytophagales</taxon>
        <taxon>Hymenobacteraceae</taxon>
        <taxon>Adhaeribacter</taxon>
    </lineage>
</organism>
<dbReference type="GO" id="GO:0016787">
    <property type="term" value="F:hydrolase activity"/>
    <property type="evidence" value="ECO:0007669"/>
    <property type="project" value="InterPro"/>
</dbReference>
<reference evidence="2 3" key="1">
    <citation type="submission" date="2018-04" db="EMBL/GenBank/DDBJ databases">
        <title>Adhaeribacter sp. HMF7616 genome sequencing and assembly.</title>
        <authorList>
            <person name="Kang H."/>
            <person name="Kang J."/>
            <person name="Cha I."/>
            <person name="Kim H."/>
            <person name="Joh K."/>
        </authorList>
    </citation>
    <scope>NUCLEOTIDE SEQUENCE [LARGE SCALE GENOMIC DNA]</scope>
    <source>
        <strain evidence="2 3">HMF7616</strain>
    </source>
</reference>
<dbReference type="RefSeq" id="WP_115372186.1">
    <property type="nucleotide sequence ID" value="NZ_QASA01000001.1"/>
</dbReference>
<dbReference type="Proteomes" id="UP000253919">
    <property type="component" value="Unassembled WGS sequence"/>
</dbReference>
<protein>
    <recommendedName>
        <fullName evidence="1">3-keto-alpha-glucoside-1,2-lyase/3-keto-2-hydroxy-glucal hydratase domain-containing protein</fullName>
    </recommendedName>
</protein>
<dbReference type="Gene3D" id="2.60.120.560">
    <property type="entry name" value="Exo-inulinase, domain 1"/>
    <property type="match status" value="1"/>
</dbReference>
<feature type="domain" description="3-keto-alpha-glucoside-1,2-lyase/3-keto-2-hydroxy-glucal hydratase" evidence="1">
    <location>
        <begin position="26"/>
        <end position="229"/>
    </location>
</feature>
<dbReference type="InterPro" id="IPR010496">
    <property type="entry name" value="AL/BT2_dom"/>
</dbReference>
<dbReference type="Pfam" id="PF06439">
    <property type="entry name" value="3keto-disac_hyd"/>
    <property type="match status" value="1"/>
</dbReference>
<accession>A0A369QHT2</accession>
<evidence type="ECO:0000313" key="3">
    <source>
        <dbReference type="Proteomes" id="UP000253919"/>
    </source>
</evidence>
<gene>
    <name evidence="2" type="ORF">AHMF7616_01380</name>
</gene>